<dbReference type="Proteomes" id="UP001230986">
    <property type="component" value="Unassembled WGS sequence"/>
</dbReference>
<comment type="caution">
    <text evidence="1">The sequence shown here is derived from an EMBL/GenBank/DDBJ whole genome shotgun (WGS) entry which is preliminary data.</text>
</comment>
<organism evidence="1 2">
    <name type="scientific">Geitlerinema calcuttense NRMC-F 0142</name>
    <dbReference type="NCBI Taxonomy" id="2922238"/>
    <lineage>
        <taxon>Bacteria</taxon>
        <taxon>Bacillati</taxon>
        <taxon>Cyanobacteriota</taxon>
        <taxon>Cyanophyceae</taxon>
        <taxon>Geitlerinematales</taxon>
        <taxon>Geitlerinemataceae</taxon>
        <taxon>Geitlerinema</taxon>
    </lineage>
</organism>
<dbReference type="InterPro" id="IPR011004">
    <property type="entry name" value="Trimer_LpxA-like_sf"/>
</dbReference>
<evidence type="ECO:0000313" key="1">
    <source>
        <dbReference type="EMBL" id="MDL5057280.1"/>
    </source>
</evidence>
<keyword evidence="2" id="KW-1185">Reference proteome</keyword>
<dbReference type="InterPro" id="IPR001451">
    <property type="entry name" value="Hexapep"/>
</dbReference>
<name>A0ABT7LZ40_9CYAN</name>
<reference evidence="1 2" key="1">
    <citation type="submission" date="2023-06" db="EMBL/GenBank/DDBJ databases">
        <title>Whole genome sequence of Oscillatoria calcuttensis NRMC-F 0142.</title>
        <authorList>
            <person name="Shakena Fathima T."/>
            <person name="Muralitharan G."/>
            <person name="Thajuddin N."/>
        </authorList>
    </citation>
    <scope>NUCLEOTIDE SEQUENCE [LARGE SCALE GENOMIC DNA]</scope>
    <source>
        <strain evidence="1 2">NRMC-F 0142</strain>
    </source>
</reference>
<evidence type="ECO:0008006" key="3">
    <source>
        <dbReference type="Google" id="ProtNLM"/>
    </source>
</evidence>
<dbReference type="Gene3D" id="2.160.10.10">
    <property type="entry name" value="Hexapeptide repeat proteins"/>
    <property type="match status" value="1"/>
</dbReference>
<dbReference type="SUPFAM" id="SSF51161">
    <property type="entry name" value="Trimeric LpxA-like enzymes"/>
    <property type="match status" value="1"/>
</dbReference>
<protein>
    <recommendedName>
        <fullName evidence="3">Serine O-acetyltransferase</fullName>
    </recommendedName>
</protein>
<accession>A0ABT7LZ40</accession>
<evidence type="ECO:0000313" key="2">
    <source>
        <dbReference type="Proteomes" id="UP001230986"/>
    </source>
</evidence>
<sequence length="60" mass="6134">TGKETAKRHPTLGKNVVVEPGAKVLGNICIGNDVRIGAGAIVLRNAPNSQLPSSPSPHPV</sequence>
<feature type="non-terminal residue" evidence="1">
    <location>
        <position position="1"/>
    </location>
</feature>
<proteinExistence type="predicted"/>
<dbReference type="Pfam" id="PF00132">
    <property type="entry name" value="Hexapep"/>
    <property type="match status" value="1"/>
</dbReference>
<dbReference type="EMBL" id="JASVEJ010000028">
    <property type="protein sequence ID" value="MDL5057280.1"/>
    <property type="molecule type" value="Genomic_DNA"/>
</dbReference>
<gene>
    <name evidence="1" type="ORF">QQ055_07355</name>
</gene>
<dbReference type="PANTHER" id="PTHR42811">
    <property type="entry name" value="SERINE ACETYLTRANSFERASE"/>
    <property type="match status" value="1"/>
</dbReference>